<dbReference type="Pfam" id="PF00059">
    <property type="entry name" value="Lectin_C"/>
    <property type="match status" value="1"/>
</dbReference>
<dbReference type="InterPro" id="IPR016186">
    <property type="entry name" value="C-type_lectin-like/link_sf"/>
</dbReference>
<dbReference type="PROSITE" id="PS50041">
    <property type="entry name" value="C_TYPE_LECTIN_2"/>
    <property type="match status" value="1"/>
</dbReference>
<evidence type="ECO:0000313" key="3">
    <source>
        <dbReference type="Proteomes" id="UP000230423"/>
    </source>
</evidence>
<sequence length="69" mass="7877">MRTGACLFAELAKRANGANAYSDLLWLGGRQRDYPSNKAWSWTDGKPFAYTNWDEPEPNNQKGEEHCIQ</sequence>
<accession>A0A2G9TC16</accession>
<gene>
    <name evidence="2" type="ORF">TELCIR_23186</name>
</gene>
<organism evidence="2 3">
    <name type="scientific">Teladorsagia circumcincta</name>
    <name type="common">Brown stomach worm</name>
    <name type="synonym">Ostertagia circumcincta</name>
    <dbReference type="NCBI Taxonomy" id="45464"/>
    <lineage>
        <taxon>Eukaryota</taxon>
        <taxon>Metazoa</taxon>
        <taxon>Ecdysozoa</taxon>
        <taxon>Nematoda</taxon>
        <taxon>Chromadorea</taxon>
        <taxon>Rhabditida</taxon>
        <taxon>Rhabditina</taxon>
        <taxon>Rhabditomorpha</taxon>
        <taxon>Strongyloidea</taxon>
        <taxon>Trichostrongylidae</taxon>
        <taxon>Teladorsagia</taxon>
    </lineage>
</organism>
<dbReference type="OrthoDB" id="5837468at2759"/>
<evidence type="ECO:0000313" key="2">
    <source>
        <dbReference type="EMBL" id="PIO55428.1"/>
    </source>
</evidence>
<proteinExistence type="predicted"/>
<dbReference type="InterPro" id="IPR001304">
    <property type="entry name" value="C-type_lectin-like"/>
</dbReference>
<evidence type="ECO:0000259" key="1">
    <source>
        <dbReference type="PROSITE" id="PS50041"/>
    </source>
</evidence>
<name>A0A2G9TC16_TELCI</name>
<dbReference type="EMBL" id="KZ386098">
    <property type="protein sequence ID" value="PIO55428.1"/>
    <property type="molecule type" value="Genomic_DNA"/>
</dbReference>
<dbReference type="AlphaFoldDB" id="A0A2G9TC16"/>
<dbReference type="SUPFAM" id="SSF56436">
    <property type="entry name" value="C-type lectin-like"/>
    <property type="match status" value="1"/>
</dbReference>
<keyword evidence="3" id="KW-1185">Reference proteome</keyword>
<protein>
    <recommendedName>
        <fullName evidence="1">C-type lectin domain-containing protein</fullName>
    </recommendedName>
</protein>
<feature type="domain" description="C-type lectin" evidence="1">
    <location>
        <begin position="25"/>
        <end position="69"/>
    </location>
</feature>
<reference evidence="2 3" key="1">
    <citation type="submission" date="2015-09" db="EMBL/GenBank/DDBJ databases">
        <title>Draft genome of the parasitic nematode Teladorsagia circumcincta isolate WARC Sus (inbred).</title>
        <authorList>
            <person name="Mitreva M."/>
        </authorList>
    </citation>
    <scope>NUCLEOTIDE SEQUENCE [LARGE SCALE GENOMIC DNA]</scope>
    <source>
        <strain evidence="2 3">S</strain>
    </source>
</reference>
<dbReference type="InterPro" id="IPR016187">
    <property type="entry name" value="CTDL_fold"/>
</dbReference>
<dbReference type="Gene3D" id="3.10.100.10">
    <property type="entry name" value="Mannose-Binding Protein A, subunit A"/>
    <property type="match status" value="1"/>
</dbReference>
<feature type="non-terminal residue" evidence="2">
    <location>
        <position position="69"/>
    </location>
</feature>
<dbReference type="Proteomes" id="UP000230423">
    <property type="component" value="Unassembled WGS sequence"/>
</dbReference>